<dbReference type="SUPFAM" id="SSF46565">
    <property type="entry name" value="Chaperone J-domain"/>
    <property type="match status" value="1"/>
</dbReference>
<evidence type="ECO:0000256" key="1">
    <source>
        <dbReference type="ARBA" id="ARBA00004635"/>
    </source>
</evidence>
<keyword evidence="4" id="KW-0143">Chaperone</keyword>
<dbReference type="Proteomes" id="UP000835052">
    <property type="component" value="Unassembled WGS sequence"/>
</dbReference>
<dbReference type="SMART" id="SM00271">
    <property type="entry name" value="DnaJ"/>
    <property type="match status" value="1"/>
</dbReference>
<evidence type="ECO:0000256" key="5">
    <source>
        <dbReference type="ARBA" id="ARBA00023288"/>
    </source>
</evidence>
<keyword evidence="8" id="KW-1185">Reference proteome</keyword>
<dbReference type="OrthoDB" id="110024at2759"/>
<protein>
    <recommendedName>
        <fullName evidence="6">J domain-containing protein</fullName>
    </recommendedName>
</protein>
<dbReference type="Pfam" id="PF00226">
    <property type="entry name" value="DnaJ"/>
    <property type="match status" value="1"/>
</dbReference>
<evidence type="ECO:0000256" key="2">
    <source>
        <dbReference type="ARBA" id="ARBA00023136"/>
    </source>
</evidence>
<dbReference type="PROSITE" id="PS50076">
    <property type="entry name" value="DNAJ_2"/>
    <property type="match status" value="1"/>
</dbReference>
<dbReference type="InterPro" id="IPR001623">
    <property type="entry name" value="DnaJ_domain"/>
</dbReference>
<proteinExistence type="predicted"/>
<dbReference type="AlphaFoldDB" id="A0A8S1H4L2"/>
<name>A0A8S1H4L2_9PELO</name>
<dbReference type="PROSITE" id="PS00636">
    <property type="entry name" value="DNAJ_1"/>
    <property type="match status" value="1"/>
</dbReference>
<evidence type="ECO:0000259" key="6">
    <source>
        <dbReference type="PROSITE" id="PS50076"/>
    </source>
</evidence>
<evidence type="ECO:0000313" key="7">
    <source>
        <dbReference type="EMBL" id="CAD6189738.1"/>
    </source>
</evidence>
<comment type="subcellular location">
    <subcellularLocation>
        <location evidence="1">Membrane</location>
        <topology evidence="1">Lipid-anchor</topology>
    </subcellularLocation>
</comment>
<sequence length="212" mass="23815">MQISARKGAGSESISSEKTVVAIYRSTTFHQFSGFNSQKREQKPRRCLYEILDANRKGTNEEIRVAYYKKARQCHPDRAGEQSVQEFQQIQQAYAILSDPDLRAIYDKFGYRGLEMASKMSPDDVNDLAKAVARVPGLGFRIILSCVGVLTCCFCCFCCCLCCAPCRGSHQRPCQPTTFEYSETFYSATSKTRKSSEVSSPELHDFNAPGYT</sequence>
<feature type="domain" description="J" evidence="6">
    <location>
        <begin position="47"/>
        <end position="110"/>
    </location>
</feature>
<dbReference type="InterPro" id="IPR051434">
    <property type="entry name" value="DnaJ_C_subfamily_member5"/>
</dbReference>
<gene>
    <name evidence="7" type="ORF">CAUJ_LOCUS5657</name>
</gene>
<evidence type="ECO:0000256" key="3">
    <source>
        <dbReference type="ARBA" id="ARBA00023139"/>
    </source>
</evidence>
<dbReference type="PANTHER" id="PTHR44027">
    <property type="entry name" value="DNAJ HOMOLOG SUBFAMILY C MEMBER 5 HOMOLOG"/>
    <property type="match status" value="1"/>
</dbReference>
<keyword evidence="3" id="KW-0564">Palmitate</keyword>
<dbReference type="GO" id="GO:0016020">
    <property type="term" value="C:membrane"/>
    <property type="evidence" value="ECO:0007669"/>
    <property type="project" value="UniProtKB-SubCell"/>
</dbReference>
<dbReference type="InterPro" id="IPR036869">
    <property type="entry name" value="J_dom_sf"/>
</dbReference>
<accession>A0A8S1H4L2</accession>
<dbReference type="PRINTS" id="PR00625">
    <property type="entry name" value="JDOMAIN"/>
</dbReference>
<comment type="caution">
    <text evidence="7">The sequence shown here is derived from an EMBL/GenBank/DDBJ whole genome shotgun (WGS) entry which is preliminary data.</text>
</comment>
<reference evidence="7" key="1">
    <citation type="submission" date="2020-10" db="EMBL/GenBank/DDBJ databases">
        <authorList>
            <person name="Kikuchi T."/>
        </authorList>
    </citation>
    <scope>NUCLEOTIDE SEQUENCE</scope>
    <source>
        <strain evidence="7">NKZ352</strain>
    </source>
</reference>
<dbReference type="EMBL" id="CAJGYM010000012">
    <property type="protein sequence ID" value="CAD6189738.1"/>
    <property type="molecule type" value="Genomic_DNA"/>
</dbReference>
<dbReference type="PANTHER" id="PTHR44027:SF7">
    <property type="entry name" value="DNAJ HOMOLOG SUBFAMILY C MEMBER 5 HOMOLOG"/>
    <property type="match status" value="1"/>
</dbReference>
<keyword evidence="5" id="KW-0449">Lipoprotein</keyword>
<dbReference type="GO" id="GO:0005737">
    <property type="term" value="C:cytoplasm"/>
    <property type="evidence" value="ECO:0007669"/>
    <property type="project" value="UniProtKB-ARBA"/>
</dbReference>
<dbReference type="Gene3D" id="1.10.287.110">
    <property type="entry name" value="DnaJ domain"/>
    <property type="match status" value="1"/>
</dbReference>
<dbReference type="CDD" id="cd06257">
    <property type="entry name" value="DnaJ"/>
    <property type="match status" value="1"/>
</dbReference>
<evidence type="ECO:0000256" key="4">
    <source>
        <dbReference type="ARBA" id="ARBA00023186"/>
    </source>
</evidence>
<evidence type="ECO:0000313" key="8">
    <source>
        <dbReference type="Proteomes" id="UP000835052"/>
    </source>
</evidence>
<dbReference type="InterPro" id="IPR018253">
    <property type="entry name" value="DnaJ_domain_CS"/>
</dbReference>
<keyword evidence="2" id="KW-0472">Membrane</keyword>
<organism evidence="7 8">
    <name type="scientific">Caenorhabditis auriculariae</name>
    <dbReference type="NCBI Taxonomy" id="2777116"/>
    <lineage>
        <taxon>Eukaryota</taxon>
        <taxon>Metazoa</taxon>
        <taxon>Ecdysozoa</taxon>
        <taxon>Nematoda</taxon>
        <taxon>Chromadorea</taxon>
        <taxon>Rhabditida</taxon>
        <taxon>Rhabditina</taxon>
        <taxon>Rhabditomorpha</taxon>
        <taxon>Rhabditoidea</taxon>
        <taxon>Rhabditidae</taxon>
        <taxon>Peloderinae</taxon>
        <taxon>Caenorhabditis</taxon>
    </lineage>
</organism>